<comment type="caution">
    <text evidence="1">The sequence shown here is derived from an EMBL/GenBank/DDBJ whole genome shotgun (WGS) entry which is preliminary data.</text>
</comment>
<feature type="non-terminal residue" evidence="1">
    <location>
        <position position="1"/>
    </location>
</feature>
<evidence type="ECO:0000313" key="2">
    <source>
        <dbReference type="Proteomes" id="UP000789901"/>
    </source>
</evidence>
<name>A0ABN7X060_GIGMA</name>
<accession>A0ABN7X060</accession>
<dbReference type="Proteomes" id="UP000789901">
    <property type="component" value="Unassembled WGS sequence"/>
</dbReference>
<evidence type="ECO:0000313" key="1">
    <source>
        <dbReference type="EMBL" id="CAG8844618.1"/>
    </source>
</evidence>
<sequence length="193" mass="22570">LFKHMDNKFDKAKYEIEATSMTNRRTYTHVINDKNTDESTYLMINKEATDNFENEDNLEEHLKFEKTYTTIHKETTKSTTNNSRSKVNLEEQLLRSVDQEHSYILVFDTDSSDKESNNTFSTLTLGQTFITWDDAEKFLDSYGLEKGKYKAKKVLNPDNQRNRQSRATDCKWRVNGNLSKNTSMISFTTVVDE</sequence>
<reference evidence="1 2" key="1">
    <citation type="submission" date="2021-06" db="EMBL/GenBank/DDBJ databases">
        <authorList>
            <person name="Kallberg Y."/>
            <person name="Tangrot J."/>
            <person name="Rosling A."/>
        </authorList>
    </citation>
    <scope>NUCLEOTIDE SEQUENCE [LARGE SCALE GENOMIC DNA]</scope>
    <source>
        <strain evidence="1 2">120-4 pot B 10/14</strain>
    </source>
</reference>
<protein>
    <submittedName>
        <fullName evidence="1">17035_t:CDS:1</fullName>
    </submittedName>
</protein>
<proteinExistence type="predicted"/>
<dbReference type="EMBL" id="CAJVQB010076564">
    <property type="protein sequence ID" value="CAG8844618.1"/>
    <property type="molecule type" value="Genomic_DNA"/>
</dbReference>
<organism evidence="1 2">
    <name type="scientific">Gigaspora margarita</name>
    <dbReference type="NCBI Taxonomy" id="4874"/>
    <lineage>
        <taxon>Eukaryota</taxon>
        <taxon>Fungi</taxon>
        <taxon>Fungi incertae sedis</taxon>
        <taxon>Mucoromycota</taxon>
        <taxon>Glomeromycotina</taxon>
        <taxon>Glomeromycetes</taxon>
        <taxon>Diversisporales</taxon>
        <taxon>Gigasporaceae</taxon>
        <taxon>Gigaspora</taxon>
    </lineage>
</organism>
<gene>
    <name evidence="1" type="ORF">GMARGA_LOCUS37196</name>
</gene>
<keyword evidence="2" id="KW-1185">Reference proteome</keyword>